<feature type="region of interest" description="Disordered" evidence="1">
    <location>
        <begin position="440"/>
        <end position="471"/>
    </location>
</feature>
<dbReference type="Gene3D" id="3.40.50.300">
    <property type="entry name" value="P-loop containing nucleotide triphosphate hydrolases"/>
    <property type="match status" value="2"/>
</dbReference>
<accession>A0A1Q9F2A7</accession>
<proteinExistence type="predicted"/>
<dbReference type="Proteomes" id="UP000186817">
    <property type="component" value="Unassembled WGS sequence"/>
</dbReference>
<dbReference type="InterPro" id="IPR006073">
    <property type="entry name" value="GTP-bd"/>
</dbReference>
<protein>
    <submittedName>
        <fullName evidence="4">Uncharacterized protein</fullName>
    </submittedName>
</protein>
<dbReference type="InterPro" id="IPR041677">
    <property type="entry name" value="DNA2/NAM7_AAA_11"/>
</dbReference>
<evidence type="ECO:0000259" key="2">
    <source>
        <dbReference type="Pfam" id="PF01926"/>
    </source>
</evidence>
<dbReference type="Pfam" id="PF13086">
    <property type="entry name" value="AAA_11"/>
    <property type="match status" value="1"/>
</dbReference>
<dbReference type="InterPro" id="IPR027417">
    <property type="entry name" value="P-loop_NTPase"/>
</dbReference>
<keyword evidence="5" id="KW-1185">Reference proteome</keyword>
<dbReference type="OrthoDB" id="446452at2759"/>
<dbReference type="GO" id="GO:0005525">
    <property type="term" value="F:GTP binding"/>
    <property type="evidence" value="ECO:0007669"/>
    <property type="project" value="InterPro"/>
</dbReference>
<name>A0A1Q9F2A7_SYMMI</name>
<feature type="domain" description="G" evidence="2">
    <location>
        <begin position="502"/>
        <end position="595"/>
    </location>
</feature>
<sequence>MSGTARPIPDVKELKSTVLSWDFYKEIRDESDLQRAEELLLDLTHLSEAQKKRKKRDIEKDLQSIDKLPAEEKEAKLKEREMTARSNLAKRLAHQRMKDSADLVEVPQRFEDEADYVSSFLPLYFREAQAQIQRCKDSEMEKETEQVSLHAFRLDPPFVKLELMRTKDAISISWYSIHDLVLVTQGQDPTQPHPTHLLGLVDHSVGNTVQITVFVDMEDTTPGSRMKEAANLIATRASWYICKVTSLATLMREYEGLKAVPEIFLKDTILNREEAPDRGDEGFEMQAASALEVGAERPAAKSEETLHLPEAVESWLQQRMAKSNAPWKTEKGFMLRIHRMSPHVVLLLGVFLVRTTPDWTFASFGRHPPVEGRQAFAGMGGHVCRSIHKVDGPTSARSAAVPPLPYARATSFGAAVVAASAWALCLAGKSLGSLIKKNIRNRNAPQPEGSPPKSPRASGKQRGRSSQAMAEEVAEVLARASTLLADNDKLKELCNKTHLVLTFAGEHSTGKSTIINAILGKEECKTGNTQGTTAEVKEFVSGAVWIVDTPGLDAPDFEKHKEQALSAVQRSDFTFLTLLANKPTSTAADTLLKEVKPDKLVVLVTYWDALKRQTSRNECKQQVRDFLSSRGHSNARVYYIDAAAAKQARCNNEACQDVGFNALQALLDEEFRNRSYLFRELLQSAEEEVKAGIRTEQDEILTIEKRVKDLEEKASKALEWSWGLGISSGVSGIWGIVGLAAAELAVLGPIGVAAAAGLGVSTAVSAVRRSGFKDRAWVSKRDLEAKQQHAKDLEELHQSLTSLRESLTGLEVSVAWYNTSQQNAINDSKKVSGITLVQGPPGTGKTTTVLGILSVLLSATATQAQAVSYSKGKSDKPKAAAEASDDSPSEDEEDIERRKQERIKLLQARAPWLRGNYVPFCDQNWQEVSRAGSIGQRMPYPKVGEESVKNMSEIRHTIAPQKVLVCGPSNASIDEVMRRIVKARAMRVVTVWYVAPRSMEEDF</sequence>
<dbReference type="PANTHER" id="PTHR10887">
    <property type="entry name" value="DNA2/NAM7 HELICASE FAMILY"/>
    <property type="match status" value="1"/>
</dbReference>
<evidence type="ECO:0000313" key="4">
    <source>
        <dbReference type="EMBL" id="OLQ13742.1"/>
    </source>
</evidence>
<evidence type="ECO:0000313" key="5">
    <source>
        <dbReference type="Proteomes" id="UP000186817"/>
    </source>
</evidence>
<comment type="caution">
    <text evidence="4">The sequence shown here is derived from an EMBL/GenBank/DDBJ whole genome shotgun (WGS) entry which is preliminary data.</text>
</comment>
<feature type="region of interest" description="Disordered" evidence="1">
    <location>
        <begin position="867"/>
        <end position="897"/>
    </location>
</feature>
<gene>
    <name evidence="4" type="ORF">AK812_SmicGene2239</name>
</gene>
<evidence type="ECO:0000259" key="3">
    <source>
        <dbReference type="Pfam" id="PF13086"/>
    </source>
</evidence>
<dbReference type="PANTHER" id="PTHR10887:SF495">
    <property type="entry name" value="HELICASE SENATAXIN ISOFORM X1-RELATED"/>
    <property type="match status" value="1"/>
</dbReference>
<feature type="domain" description="DNA2/NAM7 helicase helicase" evidence="3">
    <location>
        <begin position="817"/>
        <end position="865"/>
    </location>
</feature>
<evidence type="ECO:0000256" key="1">
    <source>
        <dbReference type="SAM" id="MobiDB-lite"/>
    </source>
</evidence>
<organism evidence="4 5">
    <name type="scientific">Symbiodinium microadriaticum</name>
    <name type="common">Dinoflagellate</name>
    <name type="synonym">Zooxanthella microadriatica</name>
    <dbReference type="NCBI Taxonomy" id="2951"/>
    <lineage>
        <taxon>Eukaryota</taxon>
        <taxon>Sar</taxon>
        <taxon>Alveolata</taxon>
        <taxon>Dinophyceae</taxon>
        <taxon>Suessiales</taxon>
        <taxon>Symbiodiniaceae</taxon>
        <taxon>Symbiodinium</taxon>
    </lineage>
</organism>
<feature type="compositionally biased region" description="Acidic residues" evidence="1">
    <location>
        <begin position="883"/>
        <end position="894"/>
    </location>
</feature>
<dbReference type="SUPFAM" id="SSF52540">
    <property type="entry name" value="P-loop containing nucleoside triphosphate hydrolases"/>
    <property type="match status" value="2"/>
</dbReference>
<dbReference type="GO" id="GO:0004386">
    <property type="term" value="F:helicase activity"/>
    <property type="evidence" value="ECO:0007669"/>
    <property type="project" value="InterPro"/>
</dbReference>
<reference evidence="4 5" key="1">
    <citation type="submission" date="2016-02" db="EMBL/GenBank/DDBJ databases">
        <title>Genome analysis of coral dinoflagellate symbionts highlights evolutionary adaptations to a symbiotic lifestyle.</title>
        <authorList>
            <person name="Aranda M."/>
            <person name="Li Y."/>
            <person name="Liew Y.J."/>
            <person name="Baumgarten S."/>
            <person name="Simakov O."/>
            <person name="Wilson M."/>
            <person name="Piel J."/>
            <person name="Ashoor H."/>
            <person name="Bougouffa S."/>
            <person name="Bajic V.B."/>
            <person name="Ryu T."/>
            <person name="Ravasi T."/>
            <person name="Bayer T."/>
            <person name="Micklem G."/>
            <person name="Kim H."/>
            <person name="Bhak J."/>
            <person name="Lajeunesse T.C."/>
            <person name="Voolstra C.R."/>
        </authorList>
    </citation>
    <scope>NUCLEOTIDE SEQUENCE [LARGE SCALE GENOMIC DNA]</scope>
    <source>
        <strain evidence="4 5">CCMP2467</strain>
    </source>
</reference>
<dbReference type="Pfam" id="PF01926">
    <property type="entry name" value="MMR_HSR1"/>
    <property type="match status" value="1"/>
</dbReference>
<dbReference type="EMBL" id="LSRX01000024">
    <property type="protein sequence ID" value="OLQ13742.1"/>
    <property type="molecule type" value="Genomic_DNA"/>
</dbReference>
<dbReference type="AlphaFoldDB" id="A0A1Q9F2A7"/>
<dbReference type="InterPro" id="IPR045055">
    <property type="entry name" value="DNA2/NAM7-like"/>
</dbReference>